<evidence type="ECO:0000313" key="2">
    <source>
        <dbReference type="EMBL" id="KAJ7627345.1"/>
    </source>
</evidence>
<dbReference type="EMBL" id="JARKIF010000011">
    <property type="protein sequence ID" value="KAJ7627345.1"/>
    <property type="molecule type" value="Genomic_DNA"/>
</dbReference>
<feature type="region of interest" description="Disordered" evidence="1">
    <location>
        <begin position="113"/>
        <end position="145"/>
    </location>
</feature>
<accession>A0AAD7BR60</accession>
<name>A0AAD7BR60_9AGAR</name>
<proteinExistence type="predicted"/>
<feature type="non-terminal residue" evidence="2">
    <location>
        <position position="1"/>
    </location>
</feature>
<evidence type="ECO:0000256" key="1">
    <source>
        <dbReference type="SAM" id="MobiDB-lite"/>
    </source>
</evidence>
<reference evidence="2" key="1">
    <citation type="submission" date="2023-03" db="EMBL/GenBank/DDBJ databases">
        <title>Massive genome expansion in bonnet fungi (Mycena s.s.) driven by repeated elements and novel gene families across ecological guilds.</title>
        <authorList>
            <consortium name="Lawrence Berkeley National Laboratory"/>
            <person name="Harder C.B."/>
            <person name="Miyauchi S."/>
            <person name="Viragh M."/>
            <person name="Kuo A."/>
            <person name="Thoen E."/>
            <person name="Andreopoulos B."/>
            <person name="Lu D."/>
            <person name="Skrede I."/>
            <person name="Drula E."/>
            <person name="Henrissat B."/>
            <person name="Morin E."/>
            <person name="Kohler A."/>
            <person name="Barry K."/>
            <person name="LaButti K."/>
            <person name="Morin E."/>
            <person name="Salamov A."/>
            <person name="Lipzen A."/>
            <person name="Mereny Z."/>
            <person name="Hegedus B."/>
            <person name="Baldrian P."/>
            <person name="Stursova M."/>
            <person name="Weitz H."/>
            <person name="Taylor A."/>
            <person name="Grigoriev I.V."/>
            <person name="Nagy L.G."/>
            <person name="Martin F."/>
            <person name="Kauserud H."/>
        </authorList>
    </citation>
    <scope>NUCLEOTIDE SEQUENCE</scope>
    <source>
        <strain evidence="2">9284</strain>
    </source>
</reference>
<organism evidence="2 3">
    <name type="scientific">Roridomyces roridus</name>
    <dbReference type="NCBI Taxonomy" id="1738132"/>
    <lineage>
        <taxon>Eukaryota</taxon>
        <taxon>Fungi</taxon>
        <taxon>Dikarya</taxon>
        <taxon>Basidiomycota</taxon>
        <taxon>Agaricomycotina</taxon>
        <taxon>Agaricomycetes</taxon>
        <taxon>Agaricomycetidae</taxon>
        <taxon>Agaricales</taxon>
        <taxon>Marasmiineae</taxon>
        <taxon>Mycenaceae</taxon>
        <taxon>Roridomyces</taxon>
    </lineage>
</organism>
<evidence type="ECO:0000313" key="3">
    <source>
        <dbReference type="Proteomes" id="UP001221142"/>
    </source>
</evidence>
<dbReference type="Proteomes" id="UP001221142">
    <property type="component" value="Unassembled WGS sequence"/>
</dbReference>
<gene>
    <name evidence="2" type="ORF">FB45DRAFT_921109</name>
</gene>
<protein>
    <submittedName>
        <fullName evidence="2">Uncharacterized protein</fullName>
    </submittedName>
</protein>
<comment type="caution">
    <text evidence="2">The sequence shown here is derived from an EMBL/GenBank/DDBJ whole genome shotgun (WGS) entry which is preliminary data.</text>
</comment>
<feature type="compositionally biased region" description="Acidic residues" evidence="1">
    <location>
        <begin position="119"/>
        <end position="134"/>
    </location>
</feature>
<keyword evidence="3" id="KW-1185">Reference proteome</keyword>
<sequence length="260" mass="29444">SGYESDTGARDNPTCQNFKTDTPVLKTIQFPVTSNNFKLLNREGRAICRIVHAHDWTALRIAHIFDIPPKRVKKAIQNEYAPPDVVSEDYERVKDPEFARYFPPVHSWSRPGSPLTAMEESEYSEYSEEEEEEETNNRRTVKKPPRNKYTSALPSFLANILHVDLSQHHALLVARGFTMPRLKIIASWPETAIKEALQRTLLVECEFTIEGEGEGSAAGGMTPFEVITLEFGLRLLKEQSPAFIPTNSSCKSSGHITRFH</sequence>
<dbReference type="AlphaFoldDB" id="A0AAD7BR60"/>